<reference evidence="2 4" key="1">
    <citation type="journal article" date="2001" name="Nature">
        <title>Genome sequence of enterohaemorrhagic Escherichia coli O157:H7.</title>
        <authorList>
            <person name="Perna N.T."/>
            <person name="Plunkett G.III."/>
            <person name="Burland V."/>
            <person name="Mau B."/>
            <person name="Glasner J.D."/>
            <person name="Rose D.J."/>
            <person name="Mayhew G.F."/>
            <person name="Evans P.S."/>
            <person name="Gregor J."/>
            <person name="Kirkpatrick H.A."/>
            <person name="Posfai G."/>
            <person name="Hackett J."/>
            <person name="Klink S."/>
            <person name="Boutin A."/>
            <person name="Shao Y."/>
            <person name="Miller L."/>
            <person name="Grotbeck E.J."/>
            <person name="Davis N.W."/>
            <person name="Lim A."/>
            <person name="Dimalanta E."/>
            <person name="Potamousis K."/>
            <person name="Apodaca J."/>
            <person name="Anantharaman T.S."/>
            <person name="Lin J."/>
            <person name="Yen G."/>
            <person name="Schwartz D.C."/>
            <person name="Welch R.A."/>
            <person name="Blattner F.R."/>
        </authorList>
    </citation>
    <scope>NUCLEOTIDE SEQUENCE [LARGE SCALE GENOMIC DNA]</scope>
    <source>
        <strain evidence="2">EDL933</strain>
        <strain evidence="4">O157:H7 / EDL933 / ATCC 700927 / EHEC</strain>
    </source>
</reference>
<dbReference type="OMA" id="SLWHGHE"/>
<accession>A0A0H3JEN7</accession>
<dbReference type="AlphaFoldDB" id="A0A0H3JEN7"/>
<organism evidence="2 4">
    <name type="scientific">Escherichia coli O157:H7</name>
    <dbReference type="NCBI Taxonomy" id="83334"/>
    <lineage>
        <taxon>Bacteria</taxon>
        <taxon>Pseudomonadati</taxon>
        <taxon>Pseudomonadota</taxon>
        <taxon>Gammaproteobacteria</taxon>
        <taxon>Enterobacterales</taxon>
        <taxon>Enterobacteriaceae</taxon>
        <taxon>Escherichia</taxon>
    </lineage>
</organism>
<dbReference type="Proteomes" id="UP000002519">
    <property type="component" value="Chromosome"/>
</dbReference>
<dbReference type="EMBL" id="AE005174">
    <property type="protein sequence ID" value="AAG56403.1"/>
    <property type="molecule type" value="Genomic_DNA"/>
</dbReference>
<evidence type="ECO:0000313" key="3">
    <source>
        <dbReference type="EMBL" id="AAG56403.1"/>
    </source>
</evidence>
<dbReference type="KEGG" id="ece:Z2357"/>
<dbReference type="HAMAP" id="MF_04134">
    <property type="entry name" value="GT_LAMBD"/>
    <property type="match status" value="1"/>
</dbReference>
<sequence length="167" mass="18438">MVSSPQWLKSPLLKRALQGKRRSYMFLKTEQFEYNGVSVTLSELSALQRIEHLALLKRRAEQAESSGNLQVSVEDLVRTGAFLVAMSLWHNHPQKTQSPSMNEAVMKIEQEVLTTWPADAIARAEDVVLCLSGMSGAVRPDTDITEVAKNNTLTDDDFSAGKSSTAS</sequence>
<dbReference type="PIR" id="H90969">
    <property type="entry name" value="H90969"/>
</dbReference>
<gene>
    <name evidence="2" type="ordered locus">Z2138</name>
    <name evidence="3" type="ordered locus">Z2357</name>
</gene>
<dbReference type="PIR" id="H90767">
    <property type="entry name" value="H90767"/>
</dbReference>
<dbReference type="InterPro" id="IPR043704">
    <property type="entry name" value="Tail_assembly_GT"/>
</dbReference>
<name>A0A0H3JEN7_ECO57</name>
<feature type="domain" description="Tail assembly protein G" evidence="1">
    <location>
        <begin position="25"/>
        <end position="142"/>
    </location>
</feature>
<protein>
    <submittedName>
        <fullName evidence="2">Tail component of prophage CP-933O</fullName>
    </submittedName>
    <submittedName>
        <fullName evidence="3">Tail component of prophage CP-933R</fullName>
    </submittedName>
</protein>
<evidence type="ECO:0000313" key="4">
    <source>
        <dbReference type="Proteomes" id="UP000002519"/>
    </source>
</evidence>
<dbReference type="EMBL" id="AE005174">
    <property type="protein sequence ID" value="AAG56204.1"/>
    <property type="molecule type" value="Genomic_DNA"/>
</dbReference>
<dbReference type="KEGG" id="ece:Z2138"/>
<evidence type="ECO:0000313" key="2">
    <source>
        <dbReference type="EMBL" id="AAG56204.1"/>
    </source>
</evidence>
<evidence type="ECO:0000259" key="1">
    <source>
        <dbReference type="Pfam" id="PF06894"/>
    </source>
</evidence>
<dbReference type="InterPro" id="IPR010027">
    <property type="entry name" value="Tail_assembly_G"/>
</dbReference>
<dbReference type="PIR" id="G85742">
    <property type="entry name" value="G85742"/>
</dbReference>
<proteinExistence type="inferred from homology"/>
<dbReference type="NCBIfam" id="TIGR01674">
    <property type="entry name" value="phage_lambda_G"/>
    <property type="match status" value="1"/>
</dbReference>
<dbReference type="Pfam" id="PF06894">
    <property type="entry name" value="Phage_TAC_2"/>
    <property type="match status" value="1"/>
</dbReference>